<dbReference type="FunCoup" id="A0A067NAW3">
    <property type="interactions" value="603"/>
</dbReference>
<dbReference type="InParanoid" id="A0A067NAW3"/>
<dbReference type="FunFam" id="3.40.910.10:FF:000001">
    <property type="entry name" value="Probable deoxyhypusine synthase"/>
    <property type="match status" value="1"/>
</dbReference>
<dbReference type="InterPro" id="IPR002773">
    <property type="entry name" value="Deoxyhypusine_synthase"/>
</dbReference>
<proteinExistence type="inferred from homology"/>
<dbReference type="PANTHER" id="PTHR11703">
    <property type="entry name" value="DEOXYHYPUSINE SYNTHASE"/>
    <property type="match status" value="1"/>
</dbReference>
<evidence type="ECO:0000256" key="1">
    <source>
        <dbReference type="ARBA" id="ARBA00000952"/>
    </source>
</evidence>
<dbReference type="OrthoDB" id="294378at2759"/>
<comment type="pathway">
    <text evidence="5">Protein modification; eIF5A hypusination.</text>
</comment>
<dbReference type="EC" id="2.5.1.46" evidence="7"/>
<protein>
    <recommendedName>
        <fullName evidence="7">deoxyhypusine synthase</fullName>
        <ecNumber evidence="7">2.5.1.46</ecNumber>
    </recommendedName>
</protein>
<dbReference type="GO" id="GO:0034038">
    <property type="term" value="F:deoxyhypusine synthase activity"/>
    <property type="evidence" value="ECO:0007669"/>
    <property type="project" value="UniProtKB-EC"/>
</dbReference>
<dbReference type="PANTHER" id="PTHR11703:SF0">
    <property type="entry name" value="DEOXYHYPUSINE SYNTHASE"/>
    <property type="match status" value="1"/>
</dbReference>
<dbReference type="SUPFAM" id="SSF52467">
    <property type="entry name" value="DHS-like NAD/FAD-binding domain"/>
    <property type="match status" value="1"/>
</dbReference>
<evidence type="ECO:0000256" key="11">
    <source>
        <dbReference type="ARBA" id="ARBA00023256"/>
    </source>
</evidence>
<dbReference type="STRING" id="930990.A0A067NAW3"/>
<dbReference type="EMBL" id="KL198017">
    <property type="protein sequence ID" value="KDQ20891.1"/>
    <property type="molecule type" value="Genomic_DNA"/>
</dbReference>
<evidence type="ECO:0000256" key="2">
    <source>
        <dbReference type="ARBA" id="ARBA00001911"/>
    </source>
</evidence>
<accession>A0A067NAW3</accession>
<evidence type="ECO:0000256" key="5">
    <source>
        <dbReference type="ARBA" id="ARBA00005041"/>
    </source>
</evidence>
<dbReference type="Gene3D" id="3.40.910.10">
    <property type="entry name" value="Deoxyhypusine synthase"/>
    <property type="match status" value="1"/>
</dbReference>
<evidence type="ECO:0000256" key="3">
    <source>
        <dbReference type="ARBA" id="ARBA00002823"/>
    </source>
</evidence>
<reference evidence="13" key="1">
    <citation type="journal article" date="2014" name="Proc. Natl. Acad. Sci. U.S.A.">
        <title>Extensive sampling of basidiomycete genomes demonstrates inadequacy of the white-rot/brown-rot paradigm for wood decay fungi.</title>
        <authorList>
            <person name="Riley R."/>
            <person name="Salamov A.A."/>
            <person name="Brown D.W."/>
            <person name="Nagy L.G."/>
            <person name="Floudas D."/>
            <person name="Held B.W."/>
            <person name="Levasseur A."/>
            <person name="Lombard V."/>
            <person name="Morin E."/>
            <person name="Otillar R."/>
            <person name="Lindquist E.A."/>
            <person name="Sun H."/>
            <person name="LaButti K.M."/>
            <person name="Schmutz J."/>
            <person name="Jabbour D."/>
            <person name="Luo H."/>
            <person name="Baker S.E."/>
            <person name="Pisabarro A.G."/>
            <person name="Walton J.D."/>
            <person name="Blanchette R.A."/>
            <person name="Henrissat B."/>
            <person name="Martin F."/>
            <person name="Cullen D."/>
            <person name="Hibbett D.S."/>
            <person name="Grigoriev I.V."/>
        </authorList>
    </citation>
    <scope>NUCLEOTIDE SEQUENCE [LARGE SCALE GENOMIC DNA]</scope>
    <source>
        <strain evidence="13">FD-172 SS1</strain>
    </source>
</reference>
<name>A0A067NAW3_BOTB1</name>
<sequence>MEKSIKAVQTALASVLLKSAPIPTDAVSVKGPDFAKRLELNGFLDSYKRIGFQATSLGRAIDIVNKMCAWRLSDEPVAEDEAPEYRDPTVRASTRTNIFLGYTSNMISSGVRESILYLVKNRQVHAIVTTAGGIEEDFIKCINPTYLGDFHLDGATLRTKGHNRIGNLMIPNSNYCAFDDWVSPIFDSMLDEQKEKGKIWTPSSIINRLGREINNEESVYYWCWKNNIPVFCPAITDGSIGDMIFFQSFKRPGFIIDIAGDVIAMDTLAIQSKKAGMIILGGGLCKHHIANSMMMRNGADFAVYINTGQEFDGSDGGARPDEAVSWGKIRSGPDAVKVYADATIVFPLLIAATFARAQQNQQTSNGEATEESK</sequence>
<evidence type="ECO:0000256" key="4">
    <source>
        <dbReference type="ARBA" id="ARBA00004173"/>
    </source>
</evidence>
<organism evidence="12 13">
    <name type="scientific">Botryobasidium botryosum (strain FD-172 SS1)</name>
    <dbReference type="NCBI Taxonomy" id="930990"/>
    <lineage>
        <taxon>Eukaryota</taxon>
        <taxon>Fungi</taxon>
        <taxon>Dikarya</taxon>
        <taxon>Basidiomycota</taxon>
        <taxon>Agaricomycotina</taxon>
        <taxon>Agaricomycetes</taxon>
        <taxon>Cantharellales</taxon>
        <taxon>Botryobasidiaceae</taxon>
        <taxon>Botryobasidium</taxon>
    </lineage>
</organism>
<gene>
    <name evidence="12" type="ORF">BOTBODRAFT_26905</name>
</gene>
<comment type="catalytic activity">
    <reaction evidence="1">
        <text>[eIF5A protein]-L-lysine + spermidine = [eIF5A protein]-deoxyhypusine + propane-1,3-diamine</text>
        <dbReference type="Rhea" id="RHEA:33299"/>
        <dbReference type="Rhea" id="RHEA-COMP:10143"/>
        <dbReference type="Rhea" id="RHEA-COMP:10144"/>
        <dbReference type="ChEBI" id="CHEBI:29969"/>
        <dbReference type="ChEBI" id="CHEBI:57484"/>
        <dbReference type="ChEBI" id="CHEBI:57834"/>
        <dbReference type="ChEBI" id="CHEBI:82657"/>
        <dbReference type="EC" id="2.5.1.46"/>
    </reaction>
</comment>
<evidence type="ECO:0000256" key="8">
    <source>
        <dbReference type="ARBA" id="ARBA00022679"/>
    </source>
</evidence>
<keyword evidence="8" id="KW-0808">Transferase</keyword>
<evidence type="ECO:0000256" key="10">
    <source>
        <dbReference type="ARBA" id="ARBA00023128"/>
    </source>
</evidence>
<comment type="subcellular location">
    <subcellularLocation>
        <location evidence="4">Mitochondrion</location>
    </subcellularLocation>
</comment>
<dbReference type="InterPro" id="IPR036982">
    <property type="entry name" value="Deoxyhypusine_synthase_sf"/>
</dbReference>
<evidence type="ECO:0000256" key="7">
    <source>
        <dbReference type="ARBA" id="ARBA00012683"/>
    </source>
</evidence>
<comment type="cofactor">
    <cofactor evidence="2">
        <name>NAD(+)</name>
        <dbReference type="ChEBI" id="CHEBI:57540"/>
    </cofactor>
</comment>
<dbReference type="Pfam" id="PF01916">
    <property type="entry name" value="DS"/>
    <property type="match status" value="1"/>
</dbReference>
<dbReference type="NCBIfam" id="TIGR00321">
    <property type="entry name" value="dhys"/>
    <property type="match status" value="1"/>
</dbReference>
<comment type="similarity">
    <text evidence="6">Belongs to the deoxyhypusine synthase family.</text>
</comment>
<evidence type="ECO:0000313" key="12">
    <source>
        <dbReference type="EMBL" id="KDQ20891.1"/>
    </source>
</evidence>
<dbReference type="AlphaFoldDB" id="A0A067NAW3"/>
<dbReference type="GO" id="GO:0005739">
    <property type="term" value="C:mitochondrion"/>
    <property type="evidence" value="ECO:0007669"/>
    <property type="project" value="UniProtKB-SubCell"/>
</dbReference>
<keyword evidence="13" id="KW-1185">Reference proteome</keyword>
<keyword evidence="9" id="KW-0520">NAD</keyword>
<dbReference type="HOGENOM" id="CLU_039781_0_0_1"/>
<keyword evidence="11" id="KW-0386">Hypusine biosynthesis</keyword>
<dbReference type="InterPro" id="IPR029035">
    <property type="entry name" value="DHS-like_NAD/FAD-binding_dom"/>
</dbReference>
<comment type="function">
    <text evidence="3">Catalyzes the NAD-dependent oxidative cleavage of spermidine and the subsequent transfer of the butylamine moiety of spermidine to the epsilon-amino group of a specific lysine residue of the eIF-5A precursor protein to form the intermediate deoxyhypusine residue.</text>
</comment>
<keyword evidence="10" id="KW-0496">Mitochondrion</keyword>
<dbReference type="Proteomes" id="UP000027195">
    <property type="component" value="Unassembled WGS sequence"/>
</dbReference>
<evidence type="ECO:0000256" key="6">
    <source>
        <dbReference type="ARBA" id="ARBA00009892"/>
    </source>
</evidence>
<evidence type="ECO:0000313" key="13">
    <source>
        <dbReference type="Proteomes" id="UP000027195"/>
    </source>
</evidence>
<evidence type="ECO:0000256" key="9">
    <source>
        <dbReference type="ARBA" id="ARBA00023027"/>
    </source>
</evidence>